<dbReference type="EnsemblPlants" id="OGLUM02G27080.1">
    <property type="protein sequence ID" value="OGLUM02G27080.1"/>
    <property type="gene ID" value="OGLUM02G27080"/>
</dbReference>
<feature type="compositionally biased region" description="Basic and acidic residues" evidence="1">
    <location>
        <begin position="113"/>
        <end position="123"/>
    </location>
</feature>
<reference evidence="2" key="1">
    <citation type="submission" date="2015-04" db="UniProtKB">
        <authorList>
            <consortium name="EnsemblPlants"/>
        </authorList>
    </citation>
    <scope>IDENTIFICATION</scope>
</reference>
<dbReference type="Gramene" id="OGLUM02G27080.1">
    <property type="protein sequence ID" value="OGLUM02G27080.1"/>
    <property type="gene ID" value="OGLUM02G27080"/>
</dbReference>
<dbReference type="HOGENOM" id="CLU_802593_0_0_1"/>
<feature type="region of interest" description="Disordered" evidence="1">
    <location>
        <begin position="83"/>
        <end position="123"/>
    </location>
</feature>
<evidence type="ECO:0000256" key="1">
    <source>
        <dbReference type="SAM" id="MobiDB-lite"/>
    </source>
</evidence>
<keyword evidence="3" id="KW-1185">Reference proteome</keyword>
<accession>A0A0D9YVX4</accession>
<feature type="region of interest" description="Disordered" evidence="1">
    <location>
        <begin position="1"/>
        <end position="48"/>
    </location>
</feature>
<protein>
    <submittedName>
        <fullName evidence="2">Uncharacterized protein</fullName>
    </submittedName>
</protein>
<evidence type="ECO:0000313" key="2">
    <source>
        <dbReference type="EnsemblPlants" id="OGLUM02G27080.1"/>
    </source>
</evidence>
<organism evidence="2">
    <name type="scientific">Oryza glumipatula</name>
    <dbReference type="NCBI Taxonomy" id="40148"/>
    <lineage>
        <taxon>Eukaryota</taxon>
        <taxon>Viridiplantae</taxon>
        <taxon>Streptophyta</taxon>
        <taxon>Embryophyta</taxon>
        <taxon>Tracheophyta</taxon>
        <taxon>Spermatophyta</taxon>
        <taxon>Magnoliopsida</taxon>
        <taxon>Liliopsida</taxon>
        <taxon>Poales</taxon>
        <taxon>Poaceae</taxon>
        <taxon>BOP clade</taxon>
        <taxon>Oryzoideae</taxon>
        <taxon>Oryzeae</taxon>
        <taxon>Oryzinae</taxon>
        <taxon>Oryza</taxon>
    </lineage>
</organism>
<sequence length="357" mass="38453">MTGMWPDSMMGRRTDGLTRVTSPTKPSAAASGEGRAVRRRASLPQRPTAVAPATLMRETSCLLTLPTSTISTTSMVSASVTRRPFRNCGSTPTRPSHELISGPPPCTSTGRRPTQERRTRSRITDDCSSGDFIAAPPYFTTTVLPLNRWMNGSASESTSTRLSAGAVGWATDAGCAGATEEAHTRWWPRRPRPEARGVTRLGFGLGFGSAVVVGRRRRDEGWGLAQPKPPQIVKCPQILPPPRLATSNRNPGIRLGVGAFPLRLAGGGIGTVVWAHWEGWLGFVSWRALMILTRSGSAPALLHRRRLAGCGGSHQSVRASPALRRKEEAVVLAQNSASEVIQKQQEGVPFLWIKLLG</sequence>
<evidence type="ECO:0000313" key="3">
    <source>
        <dbReference type="Proteomes" id="UP000026961"/>
    </source>
</evidence>
<dbReference type="AlphaFoldDB" id="A0A0D9YVX4"/>
<name>A0A0D9YVX4_9ORYZ</name>
<reference evidence="2" key="2">
    <citation type="submission" date="2018-05" db="EMBL/GenBank/DDBJ databases">
        <title>OgluRS3 (Oryza glumaepatula Reference Sequence Version 3).</title>
        <authorList>
            <person name="Zhang J."/>
            <person name="Kudrna D."/>
            <person name="Lee S."/>
            <person name="Talag J."/>
            <person name="Welchert J."/>
            <person name="Wing R.A."/>
        </authorList>
    </citation>
    <scope>NUCLEOTIDE SEQUENCE [LARGE SCALE GENOMIC DNA]</scope>
</reference>
<dbReference type="Proteomes" id="UP000026961">
    <property type="component" value="Chromosome 2"/>
</dbReference>
<proteinExistence type="predicted"/>